<accession>A0AA38P0M3</accession>
<evidence type="ECO:0000313" key="1">
    <source>
        <dbReference type="EMBL" id="KAJ3834095.1"/>
    </source>
</evidence>
<dbReference type="Proteomes" id="UP001163846">
    <property type="component" value="Unassembled WGS sequence"/>
</dbReference>
<organism evidence="1 2">
    <name type="scientific">Lentinula raphanica</name>
    <dbReference type="NCBI Taxonomy" id="153919"/>
    <lineage>
        <taxon>Eukaryota</taxon>
        <taxon>Fungi</taxon>
        <taxon>Dikarya</taxon>
        <taxon>Basidiomycota</taxon>
        <taxon>Agaricomycotina</taxon>
        <taxon>Agaricomycetes</taxon>
        <taxon>Agaricomycetidae</taxon>
        <taxon>Agaricales</taxon>
        <taxon>Marasmiineae</taxon>
        <taxon>Omphalotaceae</taxon>
        <taxon>Lentinula</taxon>
    </lineage>
</organism>
<evidence type="ECO:0000313" key="2">
    <source>
        <dbReference type="Proteomes" id="UP001163846"/>
    </source>
</evidence>
<comment type="caution">
    <text evidence="1">The sequence shown here is derived from an EMBL/GenBank/DDBJ whole genome shotgun (WGS) entry which is preliminary data.</text>
</comment>
<proteinExistence type="predicted"/>
<protein>
    <submittedName>
        <fullName evidence="1">Uncharacterized protein</fullName>
    </submittedName>
</protein>
<reference evidence="1" key="1">
    <citation type="submission" date="2022-08" db="EMBL/GenBank/DDBJ databases">
        <authorList>
            <consortium name="DOE Joint Genome Institute"/>
            <person name="Min B."/>
            <person name="Riley R."/>
            <person name="Sierra-Patev S."/>
            <person name="Naranjo-Ortiz M."/>
            <person name="Looney B."/>
            <person name="Konkel Z."/>
            <person name="Slot J.C."/>
            <person name="Sakamoto Y."/>
            <person name="Steenwyk J.L."/>
            <person name="Rokas A."/>
            <person name="Carro J."/>
            <person name="Camarero S."/>
            <person name="Ferreira P."/>
            <person name="Molpeceres G."/>
            <person name="Ruiz-Duenas F.J."/>
            <person name="Serrano A."/>
            <person name="Henrissat B."/>
            <person name="Drula E."/>
            <person name="Hughes K.W."/>
            <person name="Mata J.L."/>
            <person name="Ishikawa N.K."/>
            <person name="Vargas-Isla R."/>
            <person name="Ushijima S."/>
            <person name="Smith C.A."/>
            <person name="Ahrendt S."/>
            <person name="Andreopoulos W."/>
            <person name="He G."/>
            <person name="Labutti K."/>
            <person name="Lipzen A."/>
            <person name="Ng V."/>
            <person name="Sandor L."/>
            <person name="Barry K."/>
            <person name="Martinez A.T."/>
            <person name="Xiao Y."/>
            <person name="Gibbons J.G."/>
            <person name="Terashima K."/>
            <person name="Hibbett D.S."/>
            <person name="Grigoriev I.V."/>
        </authorList>
    </citation>
    <scope>NUCLEOTIDE SEQUENCE</scope>
    <source>
        <strain evidence="1">TFB9207</strain>
    </source>
</reference>
<dbReference type="EMBL" id="MU806582">
    <property type="protein sequence ID" value="KAJ3834095.1"/>
    <property type="molecule type" value="Genomic_DNA"/>
</dbReference>
<keyword evidence="2" id="KW-1185">Reference proteome</keyword>
<name>A0AA38P0M3_9AGAR</name>
<sequence>MSRPPQEIIDRIVDEFHGSFADLKALSLVARPWLHRTRYHLFRSLTLAPRDLQAIRDNYTDAKRRASLKLIVDPDDYLTSGEEQLIRSPLAENPQPTHYFLSSIAHALHHVRGVRLVSHVRLGGRAVPMMEYFHDWLGFGGDEYALHCRVRYISSSDEDFRERQKALWGAIDLPWGRGAGLHALPFKNLRFILIQWSVFGWTPPPDRGLVGLANLGHSPGYQLAKLFESNADALDHVFIDEYPGFQLNHYNSTSNGDTLLEVLAQNAPNLQSLSLRGLRQPFYAHFHTPQPEGYENYVLADRPRYPSGEEIPHVMSDDNFLLERTTKPSLERLHIQGFGPESTLLIEDAIFNRSVLSMENLSHLALCVMPEDYDYMFMFSKVRGSLTHLTLDLRPFASPPKLKFCFFPKLKCLQLIIYSVTAGAEVVLHNVVESLSDNLYCLDSSTSMPVVQAVKQLHISVEPDIYTPLAVSYLNAVAIDELLENLVCGCSDLPETMGRSRVDEVTVEWPQRILAEMLPLTYQTGHLKEGKLNDWWYKPAYLL</sequence>
<gene>
    <name evidence="1" type="ORF">F5878DRAFT_631350</name>
</gene>
<dbReference type="AlphaFoldDB" id="A0AA38P0M3"/>